<organism evidence="1 2">
    <name type="scientific">Streptomyces venezuelae</name>
    <dbReference type="NCBI Taxonomy" id="54571"/>
    <lineage>
        <taxon>Bacteria</taxon>
        <taxon>Bacillati</taxon>
        <taxon>Actinomycetota</taxon>
        <taxon>Actinomycetes</taxon>
        <taxon>Kitasatosporales</taxon>
        <taxon>Streptomycetaceae</taxon>
        <taxon>Streptomyces</taxon>
    </lineage>
</organism>
<evidence type="ECO:0000313" key="1">
    <source>
        <dbReference type="EMBL" id="QES20165.1"/>
    </source>
</evidence>
<sequence length="157" mass="17202">MSSARVAEARFLELAHLLAQSCEPQVLSAAGHVASAPTPDHPLPVLADPVPLTPAEECAAQRHQFRINKAFSGQETATYEQLRDRLKALTYPGARIHRMPNFTGKPVVRLDLRVGAEHLALEVTDIGHGVMVRAFGAPQGWMVTDVRLKRQPDRPTS</sequence>
<name>A0A5P2AQ00_STRVZ</name>
<protein>
    <submittedName>
        <fullName evidence="1">Uncharacterized protein</fullName>
    </submittedName>
</protein>
<evidence type="ECO:0000313" key="2">
    <source>
        <dbReference type="Proteomes" id="UP000324106"/>
    </source>
</evidence>
<accession>A0A5P2AQ00</accession>
<dbReference type="Proteomes" id="UP000324106">
    <property type="component" value="Chromosome"/>
</dbReference>
<gene>
    <name evidence="1" type="ORF">DEJ46_14490</name>
</gene>
<dbReference type="EMBL" id="CP029194">
    <property type="protein sequence ID" value="QES20165.1"/>
    <property type="molecule type" value="Genomic_DNA"/>
</dbReference>
<dbReference type="AlphaFoldDB" id="A0A5P2AQ00"/>
<proteinExistence type="predicted"/>
<reference evidence="1 2" key="1">
    <citation type="submission" date="2018-05" db="EMBL/GenBank/DDBJ databases">
        <title>Streptomyces venezuelae.</title>
        <authorList>
            <person name="Kim W."/>
            <person name="Lee N."/>
            <person name="Cho B.-K."/>
        </authorList>
    </citation>
    <scope>NUCLEOTIDE SEQUENCE [LARGE SCALE GENOMIC DNA]</scope>
    <source>
        <strain evidence="1 2">ATCC 15068</strain>
    </source>
</reference>